<name>A0AAE1THB4_9FABA</name>
<sequence>MEYLERRLSALKPSHVYISFDDDDDTRKFVRSLSAALKAQGFRIFGHYEKRETGVSSNLQYYQLLEAIGESWIWIVVFSKNYASSSWCLRELEKFAGCCDWIFTRSLRALGRPMVEERETRFEADMGLPGFGVEKRASRDKKEGRGGGGGGGRWKAVGFAYDKKAPSTFNPNSHTDSHTDKVKKWRRALKNGFHLSGRRRSVGERTIAVYYDVDPNSFPQQAYLQHSSEERQRRLEAVKQVTSLSGWPVRNYSSGIQIIQKIVKEVKSRIDQQFYDFFGFVGIQSQVEEVEKLLDLSTDDEVQVVGICGMGGSGKSTIAAVLYLKIFHCFDAFCFLPDVSERLRQGDLSLQEFLLRNLEMENSEAMQFLGQEFLACKGLRKHKFLLVLDGVNLAQHLQELNLIEKSKLFWRWE</sequence>
<evidence type="ECO:0000313" key="2">
    <source>
        <dbReference type="EMBL" id="KAK4285167.1"/>
    </source>
</evidence>
<dbReference type="SUPFAM" id="SSF52540">
    <property type="entry name" value="P-loop containing nucleoside triphosphate hydrolases"/>
    <property type="match status" value="1"/>
</dbReference>
<dbReference type="InterPro" id="IPR044974">
    <property type="entry name" value="Disease_R_plants"/>
</dbReference>
<gene>
    <name evidence="2" type="ORF">QN277_001902</name>
</gene>
<comment type="caution">
    <text evidence="2">The sequence shown here is derived from an EMBL/GenBank/DDBJ whole genome shotgun (WGS) entry which is preliminary data.</text>
</comment>
<dbReference type="PANTHER" id="PTHR11017">
    <property type="entry name" value="LEUCINE-RICH REPEAT-CONTAINING PROTEIN"/>
    <property type="match status" value="1"/>
</dbReference>
<dbReference type="SUPFAM" id="SSF52200">
    <property type="entry name" value="Toll/Interleukin receptor TIR domain"/>
    <property type="match status" value="1"/>
</dbReference>
<dbReference type="PRINTS" id="PR00364">
    <property type="entry name" value="DISEASERSIST"/>
</dbReference>
<reference evidence="2" key="1">
    <citation type="submission" date="2023-10" db="EMBL/GenBank/DDBJ databases">
        <title>Chromosome-level genome of the transformable northern wattle, Acacia crassicarpa.</title>
        <authorList>
            <person name="Massaro I."/>
            <person name="Sinha N.R."/>
            <person name="Poethig S."/>
            <person name="Leichty A.R."/>
        </authorList>
    </citation>
    <scope>NUCLEOTIDE SEQUENCE</scope>
    <source>
        <strain evidence="2">Acra3RX</strain>
        <tissue evidence="2">Leaf</tissue>
    </source>
</reference>
<accession>A0AAE1THB4</accession>
<dbReference type="GO" id="GO:0007165">
    <property type="term" value="P:signal transduction"/>
    <property type="evidence" value="ECO:0007669"/>
    <property type="project" value="InterPro"/>
</dbReference>
<dbReference type="InterPro" id="IPR027417">
    <property type="entry name" value="P-loop_NTPase"/>
</dbReference>
<dbReference type="Gene3D" id="3.40.50.300">
    <property type="entry name" value="P-loop containing nucleotide triphosphate hydrolases"/>
    <property type="match status" value="1"/>
</dbReference>
<dbReference type="AlphaFoldDB" id="A0AAE1THB4"/>
<dbReference type="EMBL" id="JAWXYG010000001">
    <property type="protein sequence ID" value="KAK4285167.1"/>
    <property type="molecule type" value="Genomic_DNA"/>
</dbReference>
<dbReference type="PANTHER" id="PTHR11017:SF259">
    <property type="entry name" value="ADP-RIBOSYL CYCLASE_CYCLIC ADP-RIBOSE HYDROLASE"/>
    <property type="match status" value="1"/>
</dbReference>
<dbReference type="Gene3D" id="3.40.50.10140">
    <property type="entry name" value="Toll/interleukin-1 receptor homology (TIR) domain"/>
    <property type="match status" value="2"/>
</dbReference>
<protein>
    <recommendedName>
        <fullName evidence="1">TIR domain-containing protein</fullName>
    </recommendedName>
</protein>
<dbReference type="Proteomes" id="UP001293593">
    <property type="component" value="Unassembled WGS sequence"/>
</dbReference>
<dbReference type="GO" id="GO:0043531">
    <property type="term" value="F:ADP binding"/>
    <property type="evidence" value="ECO:0007669"/>
    <property type="project" value="InterPro"/>
</dbReference>
<dbReference type="InterPro" id="IPR002182">
    <property type="entry name" value="NB-ARC"/>
</dbReference>
<dbReference type="InterPro" id="IPR035897">
    <property type="entry name" value="Toll_tir_struct_dom_sf"/>
</dbReference>
<proteinExistence type="predicted"/>
<feature type="domain" description="TIR" evidence="1">
    <location>
        <begin position="12"/>
        <end position="193"/>
    </location>
</feature>
<keyword evidence="3" id="KW-1185">Reference proteome</keyword>
<evidence type="ECO:0000313" key="3">
    <source>
        <dbReference type="Proteomes" id="UP001293593"/>
    </source>
</evidence>
<evidence type="ECO:0000259" key="1">
    <source>
        <dbReference type="PROSITE" id="PS50104"/>
    </source>
</evidence>
<dbReference type="Pfam" id="PF00931">
    <property type="entry name" value="NB-ARC"/>
    <property type="match status" value="1"/>
</dbReference>
<dbReference type="Pfam" id="PF01582">
    <property type="entry name" value="TIR"/>
    <property type="match status" value="1"/>
</dbReference>
<organism evidence="2 3">
    <name type="scientific">Acacia crassicarpa</name>
    <name type="common">northern wattle</name>
    <dbReference type="NCBI Taxonomy" id="499986"/>
    <lineage>
        <taxon>Eukaryota</taxon>
        <taxon>Viridiplantae</taxon>
        <taxon>Streptophyta</taxon>
        <taxon>Embryophyta</taxon>
        <taxon>Tracheophyta</taxon>
        <taxon>Spermatophyta</taxon>
        <taxon>Magnoliopsida</taxon>
        <taxon>eudicotyledons</taxon>
        <taxon>Gunneridae</taxon>
        <taxon>Pentapetalae</taxon>
        <taxon>rosids</taxon>
        <taxon>fabids</taxon>
        <taxon>Fabales</taxon>
        <taxon>Fabaceae</taxon>
        <taxon>Caesalpinioideae</taxon>
        <taxon>mimosoid clade</taxon>
        <taxon>Acacieae</taxon>
        <taxon>Acacia</taxon>
    </lineage>
</organism>
<dbReference type="InterPro" id="IPR000157">
    <property type="entry name" value="TIR_dom"/>
</dbReference>
<dbReference type="PROSITE" id="PS50104">
    <property type="entry name" value="TIR"/>
    <property type="match status" value="1"/>
</dbReference>
<dbReference type="GO" id="GO:0006952">
    <property type="term" value="P:defense response"/>
    <property type="evidence" value="ECO:0007669"/>
    <property type="project" value="InterPro"/>
</dbReference>